<name>A0A7X0UB63_9BURK</name>
<dbReference type="Proteomes" id="UP000575083">
    <property type="component" value="Unassembled WGS sequence"/>
</dbReference>
<dbReference type="RefSeq" id="WP_184860849.1">
    <property type="nucleotide sequence ID" value="NZ_JACHLK010000009.1"/>
</dbReference>
<sequence>MSTPSVRAIGGTTPYTVTLVDEAGHTWLGDEPADLGGADAGPSPFHLLLSSLGACTVITLQMFAARKQWPLAGVEVALQLNPGGAPASGADITRTITLSGALDDEQRQRLLQVANACPVHKLLTGEVRIASALAASQGAQA</sequence>
<dbReference type="InterPro" id="IPR036102">
    <property type="entry name" value="OsmC/Ohrsf"/>
</dbReference>
<dbReference type="SUPFAM" id="SSF82784">
    <property type="entry name" value="OsmC-like"/>
    <property type="match status" value="1"/>
</dbReference>
<gene>
    <name evidence="1" type="ORF">HNP48_004323</name>
</gene>
<proteinExistence type="predicted"/>
<dbReference type="Gene3D" id="3.30.300.20">
    <property type="match status" value="1"/>
</dbReference>
<dbReference type="AlphaFoldDB" id="A0A7X0UB63"/>
<reference evidence="1 2" key="1">
    <citation type="submission" date="2020-08" db="EMBL/GenBank/DDBJ databases">
        <title>Functional genomics of gut bacteria from endangered species of beetles.</title>
        <authorList>
            <person name="Carlos-Shanley C."/>
        </authorList>
    </citation>
    <scope>NUCLEOTIDE SEQUENCE [LARGE SCALE GENOMIC DNA]</scope>
    <source>
        <strain evidence="1 2">S00198</strain>
    </source>
</reference>
<dbReference type="InterPro" id="IPR015946">
    <property type="entry name" value="KH_dom-like_a/b"/>
</dbReference>
<dbReference type="InterPro" id="IPR003718">
    <property type="entry name" value="OsmC/Ohr_fam"/>
</dbReference>
<dbReference type="PANTHER" id="PTHR39624">
    <property type="entry name" value="PROTEIN INVOLVED IN RIMO-MEDIATED BETA-METHYLTHIOLATION OF RIBOSOMAL PROTEIN S12 YCAO"/>
    <property type="match status" value="1"/>
</dbReference>
<keyword evidence="2" id="KW-1185">Reference proteome</keyword>
<protein>
    <submittedName>
        <fullName evidence="1">Putative redox protein</fullName>
    </submittedName>
</protein>
<comment type="caution">
    <text evidence="1">The sequence shown here is derived from an EMBL/GenBank/DDBJ whole genome shotgun (WGS) entry which is preliminary data.</text>
</comment>
<dbReference type="PANTHER" id="PTHR39624:SF2">
    <property type="entry name" value="OSMC-LIKE PROTEIN"/>
    <property type="match status" value="1"/>
</dbReference>
<dbReference type="Pfam" id="PF02566">
    <property type="entry name" value="OsmC"/>
    <property type="match status" value="1"/>
</dbReference>
<accession>A0A7X0UB63</accession>
<evidence type="ECO:0000313" key="2">
    <source>
        <dbReference type="Proteomes" id="UP000575083"/>
    </source>
</evidence>
<evidence type="ECO:0000313" key="1">
    <source>
        <dbReference type="EMBL" id="MBB6561629.1"/>
    </source>
</evidence>
<organism evidence="1 2">
    <name type="scientific">Acidovorax soli</name>
    <dbReference type="NCBI Taxonomy" id="592050"/>
    <lineage>
        <taxon>Bacteria</taxon>
        <taxon>Pseudomonadati</taxon>
        <taxon>Pseudomonadota</taxon>
        <taxon>Betaproteobacteria</taxon>
        <taxon>Burkholderiales</taxon>
        <taxon>Comamonadaceae</taxon>
        <taxon>Acidovorax</taxon>
    </lineage>
</organism>
<dbReference type="EMBL" id="JACHLK010000009">
    <property type="protein sequence ID" value="MBB6561629.1"/>
    <property type="molecule type" value="Genomic_DNA"/>
</dbReference>